<evidence type="ECO:0008006" key="3">
    <source>
        <dbReference type="Google" id="ProtNLM"/>
    </source>
</evidence>
<sequence>MRWESLFDDLESQFAHAERRLQDDEVLDLAEAELAQVSLADRLRACLGGQLTVRLRDGSDVAGTVVDAAVQWLLLADGGRRVLVPASAVAAVRSLGHAAPEAPVVERRLRLTHVLRALAREEVPVVVRTTAGDYAGRLVRVAADHVELDDGVALALAHVLTVRTAPVSR</sequence>
<keyword evidence="2" id="KW-1185">Reference proteome</keyword>
<evidence type="ECO:0000313" key="1">
    <source>
        <dbReference type="EMBL" id="QDB78515.1"/>
    </source>
</evidence>
<reference evidence="1 2" key="1">
    <citation type="submission" date="2019-05" db="EMBL/GenBank/DDBJ databases">
        <title>Georgenia *** sp. nov., and Georgenia *** sp. nov., isolated from the intestinal contents of plateau pika (Ochotona curzoniae) in the Qinghai-Tibet plateau of China.</title>
        <authorList>
            <person name="Tian Z."/>
        </authorList>
    </citation>
    <scope>NUCLEOTIDE SEQUENCE [LARGE SCALE GENOMIC DNA]</scope>
    <source>
        <strain evidence="1 2">Z294</strain>
    </source>
</reference>
<proteinExistence type="predicted"/>
<dbReference type="EMBL" id="CP040899">
    <property type="protein sequence ID" value="QDB78515.1"/>
    <property type="molecule type" value="Genomic_DNA"/>
</dbReference>
<gene>
    <name evidence="1" type="ORF">FE251_03320</name>
</gene>
<protein>
    <recommendedName>
        <fullName evidence="3">Fis family transcriptional regulator</fullName>
    </recommendedName>
</protein>
<accession>A0ABX5VNW6</accession>
<dbReference type="Proteomes" id="UP000313948">
    <property type="component" value="Chromosome"/>
</dbReference>
<organism evidence="1 2">
    <name type="scientific">Georgenia wutianyii</name>
    <dbReference type="NCBI Taxonomy" id="2585135"/>
    <lineage>
        <taxon>Bacteria</taxon>
        <taxon>Bacillati</taxon>
        <taxon>Actinomycetota</taxon>
        <taxon>Actinomycetes</taxon>
        <taxon>Micrococcales</taxon>
        <taxon>Bogoriellaceae</taxon>
        <taxon>Georgenia</taxon>
    </lineage>
</organism>
<dbReference type="RefSeq" id="WP_139073482.1">
    <property type="nucleotide sequence ID" value="NZ_CP040899.1"/>
</dbReference>
<name>A0ABX5VNW6_9MICO</name>
<evidence type="ECO:0000313" key="2">
    <source>
        <dbReference type="Proteomes" id="UP000313948"/>
    </source>
</evidence>